<proteinExistence type="predicted"/>
<name>A0ABW2DSU3_9BACT</name>
<evidence type="ECO:0000313" key="1">
    <source>
        <dbReference type="EMBL" id="MFC6999586.1"/>
    </source>
</evidence>
<comment type="caution">
    <text evidence="1">The sequence shown here is derived from an EMBL/GenBank/DDBJ whole genome shotgun (WGS) entry which is preliminary data.</text>
</comment>
<protein>
    <submittedName>
        <fullName evidence="1">Uncharacterized protein</fullName>
    </submittedName>
</protein>
<dbReference type="Proteomes" id="UP001596405">
    <property type="component" value="Unassembled WGS sequence"/>
</dbReference>
<accession>A0ABW2DSU3</accession>
<dbReference type="EMBL" id="JBHSYQ010000016">
    <property type="protein sequence ID" value="MFC6999586.1"/>
    <property type="molecule type" value="Genomic_DNA"/>
</dbReference>
<keyword evidence="2" id="KW-1185">Reference proteome</keyword>
<sequence>MCAATPNTCRKTTYPLKFLEMEKNSLWKNLEDSLIPKAKGDTRIDRIYFSYLEEDGEEKLSDKDKELRDQLEAAWGLLVQYHSFEQAVPLLVSRFKFSRATAYRVLNQCTQLFGDVTQVSKQGLRHILYEYSMKVFQLAATQRPPDLAAMNRAIKNMAMLKGLDQNDVNGYDAELMEAHTYVMQLMTSSGVAKTVNLDNIQDAEYEEVVNSVQQLGYGDSWEFEEPEEGDSDE</sequence>
<dbReference type="RefSeq" id="WP_377131789.1">
    <property type="nucleotide sequence ID" value="NZ_JBHSYQ010000016.1"/>
</dbReference>
<reference evidence="2" key="1">
    <citation type="journal article" date="2019" name="Int. J. Syst. Evol. Microbiol.">
        <title>The Global Catalogue of Microorganisms (GCM) 10K type strain sequencing project: providing services to taxonomists for standard genome sequencing and annotation.</title>
        <authorList>
            <consortium name="The Broad Institute Genomics Platform"/>
            <consortium name="The Broad Institute Genome Sequencing Center for Infectious Disease"/>
            <person name="Wu L."/>
            <person name="Ma J."/>
        </authorList>
    </citation>
    <scope>NUCLEOTIDE SEQUENCE [LARGE SCALE GENOMIC DNA]</scope>
    <source>
        <strain evidence="2">CGMCC 4.7393</strain>
    </source>
</reference>
<evidence type="ECO:0000313" key="2">
    <source>
        <dbReference type="Proteomes" id="UP001596405"/>
    </source>
</evidence>
<organism evidence="1 2">
    <name type="scientific">Rufibacter roseus</name>
    <dbReference type="NCBI Taxonomy" id="1567108"/>
    <lineage>
        <taxon>Bacteria</taxon>
        <taxon>Pseudomonadati</taxon>
        <taxon>Bacteroidota</taxon>
        <taxon>Cytophagia</taxon>
        <taxon>Cytophagales</taxon>
        <taxon>Hymenobacteraceae</taxon>
        <taxon>Rufibacter</taxon>
    </lineage>
</organism>
<gene>
    <name evidence="1" type="ORF">ACFQHR_18260</name>
</gene>